<dbReference type="Proteomes" id="UP000275408">
    <property type="component" value="Unassembled WGS sequence"/>
</dbReference>
<sequence>MCADVLHLTYADDDVGNIESCLSEDLLSVDTWLNANKRTLNMTKSECPNCFPISHNERLQNHSGGVTTDEKLSWNCYIEKPTQKIASGIGAMKQPRLDYCSNVWGICGITLQDKRQKLQNRAACVLTLSNYDADAGRMVRNFGVENFDCWRNTQKGTLVFKCLHGLAPDNLTSKFSKCNTIYNLWDSENKLNVRLPRKNHFKNSFSTSFQDKTLNVKRWPGVTTLK</sequence>
<accession>A0A3M6T9C3</accession>
<feature type="non-terminal residue" evidence="1">
    <location>
        <position position="226"/>
    </location>
</feature>
<keyword evidence="2" id="KW-1185">Reference proteome</keyword>
<dbReference type="EMBL" id="RCHS01004059">
    <property type="protein sequence ID" value="RMX38000.1"/>
    <property type="molecule type" value="Genomic_DNA"/>
</dbReference>
<organism evidence="1 2">
    <name type="scientific">Pocillopora damicornis</name>
    <name type="common">Cauliflower coral</name>
    <name type="synonym">Millepora damicornis</name>
    <dbReference type="NCBI Taxonomy" id="46731"/>
    <lineage>
        <taxon>Eukaryota</taxon>
        <taxon>Metazoa</taxon>
        <taxon>Cnidaria</taxon>
        <taxon>Anthozoa</taxon>
        <taxon>Hexacorallia</taxon>
        <taxon>Scleractinia</taxon>
        <taxon>Astrocoeniina</taxon>
        <taxon>Pocilloporidae</taxon>
        <taxon>Pocillopora</taxon>
    </lineage>
</organism>
<dbReference type="STRING" id="46731.A0A3M6T9C3"/>
<reference evidence="1 2" key="1">
    <citation type="journal article" date="2018" name="Sci. Rep.">
        <title>Comparative analysis of the Pocillopora damicornis genome highlights role of immune system in coral evolution.</title>
        <authorList>
            <person name="Cunning R."/>
            <person name="Bay R.A."/>
            <person name="Gillette P."/>
            <person name="Baker A.C."/>
            <person name="Traylor-Knowles N."/>
        </authorList>
    </citation>
    <scope>NUCLEOTIDE SEQUENCE [LARGE SCALE GENOMIC DNA]</scope>
    <source>
        <strain evidence="1">RSMAS</strain>
        <tissue evidence="1">Whole animal</tissue>
    </source>
</reference>
<comment type="caution">
    <text evidence="1">The sequence shown here is derived from an EMBL/GenBank/DDBJ whole genome shotgun (WGS) entry which is preliminary data.</text>
</comment>
<name>A0A3M6T9C3_POCDA</name>
<dbReference type="AlphaFoldDB" id="A0A3M6T9C3"/>
<dbReference type="OrthoDB" id="5947836at2759"/>
<evidence type="ECO:0000313" key="1">
    <source>
        <dbReference type="EMBL" id="RMX38000.1"/>
    </source>
</evidence>
<proteinExistence type="predicted"/>
<protein>
    <submittedName>
        <fullName evidence="1">Uncharacterized protein</fullName>
    </submittedName>
</protein>
<evidence type="ECO:0000313" key="2">
    <source>
        <dbReference type="Proteomes" id="UP000275408"/>
    </source>
</evidence>
<gene>
    <name evidence="1" type="ORF">pdam_00012321</name>
</gene>